<accession>A0A9R1UHR2</accession>
<dbReference type="Pfam" id="PF01582">
    <property type="entry name" value="TIR"/>
    <property type="match status" value="1"/>
</dbReference>
<dbReference type="Gene3D" id="3.40.50.300">
    <property type="entry name" value="P-loop containing nucleotide triphosphate hydrolases"/>
    <property type="match status" value="1"/>
</dbReference>
<name>A0A9R1UHR2_LACSA</name>
<dbReference type="InterPro" id="IPR027417">
    <property type="entry name" value="P-loop_NTPase"/>
</dbReference>
<proteinExistence type="predicted"/>
<dbReference type="EMBL" id="NBSK02000009">
    <property type="protein sequence ID" value="KAJ0187685.1"/>
    <property type="molecule type" value="Genomic_DNA"/>
</dbReference>
<dbReference type="SUPFAM" id="SSF52058">
    <property type="entry name" value="L domain-like"/>
    <property type="match status" value="1"/>
</dbReference>
<dbReference type="SUPFAM" id="SSF52540">
    <property type="entry name" value="P-loop containing nucleoside triphosphate hydrolases"/>
    <property type="match status" value="1"/>
</dbReference>
<evidence type="ECO:0000313" key="7">
    <source>
        <dbReference type="Proteomes" id="UP000235145"/>
    </source>
</evidence>
<dbReference type="Gene3D" id="3.40.50.10140">
    <property type="entry name" value="Toll/interleukin-1 receptor homology (TIR) domain"/>
    <property type="match status" value="1"/>
</dbReference>
<organism evidence="6 7">
    <name type="scientific">Lactuca sativa</name>
    <name type="common">Garden lettuce</name>
    <dbReference type="NCBI Taxonomy" id="4236"/>
    <lineage>
        <taxon>Eukaryota</taxon>
        <taxon>Viridiplantae</taxon>
        <taxon>Streptophyta</taxon>
        <taxon>Embryophyta</taxon>
        <taxon>Tracheophyta</taxon>
        <taxon>Spermatophyta</taxon>
        <taxon>Magnoliopsida</taxon>
        <taxon>eudicotyledons</taxon>
        <taxon>Gunneridae</taxon>
        <taxon>Pentapetalae</taxon>
        <taxon>asterids</taxon>
        <taxon>campanulids</taxon>
        <taxon>Asterales</taxon>
        <taxon>Asteraceae</taxon>
        <taxon>Cichorioideae</taxon>
        <taxon>Cichorieae</taxon>
        <taxon>Lactucinae</taxon>
        <taxon>Lactuca</taxon>
    </lineage>
</organism>
<feature type="domain" description="TIR" evidence="5">
    <location>
        <begin position="1"/>
        <end position="157"/>
    </location>
</feature>
<evidence type="ECO:0000256" key="3">
    <source>
        <dbReference type="ARBA" id="ARBA00022821"/>
    </source>
</evidence>
<protein>
    <recommendedName>
        <fullName evidence="5">TIR domain-containing protein</fullName>
    </recommendedName>
</protein>
<dbReference type="GO" id="GO:0006952">
    <property type="term" value="P:defense response"/>
    <property type="evidence" value="ECO:0007669"/>
    <property type="project" value="UniProtKB-KW"/>
</dbReference>
<dbReference type="InterPro" id="IPR042197">
    <property type="entry name" value="Apaf_helical"/>
</dbReference>
<keyword evidence="1" id="KW-0433">Leucine-rich repeat</keyword>
<dbReference type="GO" id="GO:0007165">
    <property type="term" value="P:signal transduction"/>
    <property type="evidence" value="ECO:0007669"/>
    <property type="project" value="InterPro"/>
</dbReference>
<dbReference type="AlphaFoldDB" id="A0A9R1UHR2"/>
<dbReference type="PRINTS" id="PR00364">
    <property type="entry name" value="DISEASERSIST"/>
</dbReference>
<dbReference type="SUPFAM" id="SSF52200">
    <property type="entry name" value="Toll/Interleukin receptor TIR domain"/>
    <property type="match status" value="1"/>
</dbReference>
<evidence type="ECO:0000313" key="6">
    <source>
        <dbReference type="EMBL" id="KAJ0187685.1"/>
    </source>
</evidence>
<dbReference type="InterPro" id="IPR032675">
    <property type="entry name" value="LRR_dom_sf"/>
</dbReference>
<evidence type="ECO:0000259" key="5">
    <source>
        <dbReference type="PROSITE" id="PS50104"/>
    </source>
</evidence>
<sequence>MMGEDTRKNFIDHLYSALQQKGIDTYKDDERIDKGKRISDELMGSIEDSKFFIIVLSKNYASSSWCLNELLKIMECHKTTTHIVYPVFYYVEPSEVRNQIGEFGEAFAKHENEEAAGKWRKALKEAADVAGWELKNTADGHEAKVIQQIVEKLSLELRSINVRIDENLVGMKARINNIVSSLGTAPDDVSMIGIWGIGGKSFIENVREVSNASLSGLKSLQKQILSDVLNDQGINVSSENEGENMMWRMMRGRKVLLVLDDVDCMEQLQALAGDPSWFKPGSIIIITTRDEQVLVAHGVKFIHNVNLLSDTEGICLFNRYAFGREIPIQGYEELSRQVLRYAAGLPLTIKVLGSFLCGKSKLEWRKLKKKLELSYTGLNEDYKEIFLDVATILKGWPKDLVIKALESCGFHARICLRVLEQKSLITFNDKSDVGECVGMHDHIEEMGRNIVRRSHPDMPYKHSRLWIDDEIEDILANDLGTKATRCIKFYKERLNPEIVMKGLRKMKELRYLYVAQQSLYSNRAKRNPNCLNDFGLLCCNKVSPYFPDALQYLHWNNYPFGSLPKTFQANNLVALEMINSKIVQLWEGGERKALKKLRFLGLSGPKLRTFDLGLTPNLETLTLGGLGDLVELKIPLECQKLRSLKLYCAKLRPFDLWLTPNLEELFLEGGDMVEFHMPPRCLNLTSLNLKYLKLRTLDIGLTPNLENLSVMHCYDLEEIHMANECVKLRSVYLEGPKLRTVDLGPTPNLKRMDLHGSKDLEEFHIPECPILTHISMSYSKLRIIDLRLVPNLNMLFLVSCKDLVELHLADECQELESLTVMHSKLRTLDLGLTPNIKMLNLEGSYNLLELHAPIGCLKNLVRLDLSGFLGFRSFSFRLNDNTSGIVNKSLKVRPLAELHFTLKTCPFHPDNNLLKFEFTCFHKDDIPPLIRSLTKLISGGACACTKLPRFSRSIGRLRR</sequence>
<dbReference type="InterPro" id="IPR058192">
    <property type="entry name" value="WHD_ROQ1-like"/>
</dbReference>
<dbReference type="Proteomes" id="UP000235145">
    <property type="component" value="Unassembled WGS sequence"/>
</dbReference>
<reference evidence="6 7" key="1">
    <citation type="journal article" date="2017" name="Nat. Commun.">
        <title>Genome assembly with in vitro proximity ligation data and whole-genome triplication in lettuce.</title>
        <authorList>
            <person name="Reyes-Chin-Wo S."/>
            <person name="Wang Z."/>
            <person name="Yang X."/>
            <person name="Kozik A."/>
            <person name="Arikit S."/>
            <person name="Song C."/>
            <person name="Xia L."/>
            <person name="Froenicke L."/>
            <person name="Lavelle D.O."/>
            <person name="Truco M.J."/>
            <person name="Xia R."/>
            <person name="Zhu S."/>
            <person name="Xu C."/>
            <person name="Xu H."/>
            <person name="Xu X."/>
            <person name="Cox K."/>
            <person name="Korf I."/>
            <person name="Meyers B.C."/>
            <person name="Michelmore R.W."/>
        </authorList>
    </citation>
    <scope>NUCLEOTIDE SEQUENCE [LARGE SCALE GENOMIC DNA]</scope>
    <source>
        <strain evidence="7">cv. Salinas</strain>
        <tissue evidence="6">Seedlings</tissue>
    </source>
</reference>
<dbReference type="InterPro" id="IPR002182">
    <property type="entry name" value="NB-ARC"/>
</dbReference>
<keyword evidence="3" id="KW-0611">Plant defense</keyword>
<dbReference type="PANTHER" id="PTHR11017:SF544">
    <property type="entry name" value="ADP-RIBOSYL CYCLASE_CYCLIC ADP-RIBOSE HYDROLASE"/>
    <property type="match status" value="1"/>
</dbReference>
<dbReference type="GO" id="GO:0043531">
    <property type="term" value="F:ADP binding"/>
    <property type="evidence" value="ECO:0007669"/>
    <property type="project" value="InterPro"/>
</dbReference>
<dbReference type="InterPro" id="IPR035897">
    <property type="entry name" value="Toll_tir_struct_dom_sf"/>
</dbReference>
<dbReference type="FunFam" id="3.40.50.10140:FF:000007">
    <property type="entry name" value="Disease resistance protein (TIR-NBS-LRR class)"/>
    <property type="match status" value="1"/>
</dbReference>
<dbReference type="SUPFAM" id="SSF46785">
    <property type="entry name" value="Winged helix' DNA-binding domain"/>
    <property type="match status" value="1"/>
</dbReference>
<evidence type="ECO:0000256" key="4">
    <source>
        <dbReference type="ARBA" id="ARBA00023027"/>
    </source>
</evidence>
<keyword evidence="4" id="KW-0520">NAD</keyword>
<keyword evidence="7" id="KW-1185">Reference proteome</keyword>
<dbReference type="PROSITE" id="PS50104">
    <property type="entry name" value="TIR"/>
    <property type="match status" value="1"/>
</dbReference>
<keyword evidence="2" id="KW-0677">Repeat</keyword>
<comment type="caution">
    <text evidence="6">The sequence shown here is derived from an EMBL/GenBank/DDBJ whole genome shotgun (WGS) entry which is preliminary data.</text>
</comment>
<dbReference type="PANTHER" id="PTHR11017">
    <property type="entry name" value="LEUCINE-RICH REPEAT-CONTAINING PROTEIN"/>
    <property type="match status" value="1"/>
</dbReference>
<dbReference type="Pfam" id="PF00931">
    <property type="entry name" value="NB-ARC"/>
    <property type="match status" value="1"/>
</dbReference>
<dbReference type="Pfam" id="PF23282">
    <property type="entry name" value="WHD_ROQ1"/>
    <property type="match status" value="1"/>
</dbReference>
<dbReference type="InterPro" id="IPR000157">
    <property type="entry name" value="TIR_dom"/>
</dbReference>
<evidence type="ECO:0000256" key="2">
    <source>
        <dbReference type="ARBA" id="ARBA00022737"/>
    </source>
</evidence>
<evidence type="ECO:0000256" key="1">
    <source>
        <dbReference type="ARBA" id="ARBA00022614"/>
    </source>
</evidence>
<dbReference type="Gene3D" id="3.80.10.10">
    <property type="entry name" value="Ribonuclease Inhibitor"/>
    <property type="match status" value="2"/>
</dbReference>
<dbReference type="InterPro" id="IPR044974">
    <property type="entry name" value="Disease_R_plants"/>
</dbReference>
<dbReference type="Gene3D" id="1.10.8.430">
    <property type="entry name" value="Helical domain of apoptotic protease-activating factors"/>
    <property type="match status" value="1"/>
</dbReference>
<dbReference type="InterPro" id="IPR036390">
    <property type="entry name" value="WH_DNA-bd_sf"/>
</dbReference>
<gene>
    <name evidence="6" type="ORF">LSAT_V11C900493340</name>
</gene>
<dbReference type="SMART" id="SM00255">
    <property type="entry name" value="TIR"/>
    <property type="match status" value="1"/>
</dbReference>